<feature type="transmembrane region" description="Helical" evidence="1">
    <location>
        <begin position="12"/>
        <end position="31"/>
    </location>
</feature>
<accession>A0ABV6CXD9</accession>
<proteinExistence type="predicted"/>
<dbReference type="Pfam" id="PF21001">
    <property type="entry name" value="YqiJ_N"/>
    <property type="match status" value="1"/>
</dbReference>
<gene>
    <name evidence="4" type="ORF">ACFFJC_07325</name>
</gene>
<evidence type="ECO:0000256" key="1">
    <source>
        <dbReference type="SAM" id="Phobius"/>
    </source>
</evidence>
<organism evidence="4 5">
    <name type="scientific">Novosphingobium soli</name>
    <dbReference type="NCBI Taxonomy" id="574956"/>
    <lineage>
        <taxon>Bacteria</taxon>
        <taxon>Pseudomonadati</taxon>
        <taxon>Pseudomonadota</taxon>
        <taxon>Alphaproteobacteria</taxon>
        <taxon>Sphingomonadales</taxon>
        <taxon>Sphingomonadaceae</taxon>
        <taxon>Novosphingobium</taxon>
    </lineage>
</organism>
<evidence type="ECO:0000259" key="2">
    <source>
        <dbReference type="Pfam" id="PF07290"/>
    </source>
</evidence>
<feature type="transmembrane region" description="Helical" evidence="1">
    <location>
        <begin position="98"/>
        <end position="119"/>
    </location>
</feature>
<keyword evidence="1" id="KW-0472">Membrane</keyword>
<keyword evidence="1" id="KW-1133">Transmembrane helix</keyword>
<feature type="domain" description="Inner membrane protein YqiJ N-terminal" evidence="3">
    <location>
        <begin position="11"/>
        <end position="115"/>
    </location>
</feature>
<dbReference type="Pfam" id="PF07290">
    <property type="entry name" value="YqiJ_OB"/>
    <property type="match status" value="1"/>
</dbReference>
<reference evidence="4 5" key="1">
    <citation type="submission" date="2024-09" db="EMBL/GenBank/DDBJ databases">
        <authorList>
            <person name="Sun Q."/>
            <person name="Mori K."/>
        </authorList>
    </citation>
    <scope>NUCLEOTIDE SEQUENCE [LARGE SCALE GENOMIC DNA]</scope>
    <source>
        <strain evidence="4 5">CCM 7706</strain>
    </source>
</reference>
<evidence type="ECO:0000313" key="4">
    <source>
        <dbReference type="EMBL" id="MFC0204083.1"/>
    </source>
</evidence>
<feature type="domain" description="Inner membrane protein YqiJ OB-fold" evidence="2">
    <location>
        <begin position="139"/>
        <end position="201"/>
    </location>
</feature>
<dbReference type="Proteomes" id="UP001589798">
    <property type="component" value="Unassembled WGS sequence"/>
</dbReference>
<evidence type="ECO:0000259" key="3">
    <source>
        <dbReference type="Pfam" id="PF21001"/>
    </source>
</evidence>
<keyword evidence="5" id="KW-1185">Reference proteome</keyword>
<sequence>MIELLTRDGSLPFTAALGIMLVLAVMQVVGLGDLLGADTDLDVDAQVDADLSLDSGLLSIIGFGRLPFLMWLMLLLGAFGALGLAGQELLMALTGHPLTAWIMAPVAALVALPATGAVARPLGRILPHDETTAIDVAQLVGREAEIVIGTATPGSPARARVRDHHGQVHHVMVEPDNQGQRFVVGETLLLVRREGELFKGISRGEHYLPRLD</sequence>
<dbReference type="InterPro" id="IPR010840">
    <property type="entry name" value="YqiJ_OB"/>
</dbReference>
<keyword evidence="1" id="KW-0812">Transmembrane</keyword>
<name>A0ABV6CXD9_9SPHN</name>
<feature type="transmembrane region" description="Helical" evidence="1">
    <location>
        <begin position="68"/>
        <end position="86"/>
    </location>
</feature>
<dbReference type="RefSeq" id="WP_379486847.1">
    <property type="nucleotide sequence ID" value="NZ_JBHLWK010000010.1"/>
</dbReference>
<comment type="caution">
    <text evidence="4">The sequence shown here is derived from an EMBL/GenBank/DDBJ whole genome shotgun (WGS) entry which is preliminary data.</text>
</comment>
<dbReference type="EMBL" id="JBHLWK010000010">
    <property type="protein sequence ID" value="MFC0204083.1"/>
    <property type="molecule type" value="Genomic_DNA"/>
</dbReference>
<dbReference type="InterPro" id="IPR048376">
    <property type="entry name" value="YqiJ_N"/>
</dbReference>
<protein>
    <submittedName>
        <fullName evidence="4">YqiJ family protein</fullName>
    </submittedName>
</protein>
<evidence type="ECO:0000313" key="5">
    <source>
        <dbReference type="Proteomes" id="UP001589798"/>
    </source>
</evidence>